<dbReference type="STRING" id="83449.BON30_32530"/>
<keyword evidence="3" id="KW-1185">Reference proteome</keyword>
<dbReference type="EMBL" id="MPIN01000010">
    <property type="protein sequence ID" value="OJH36489.1"/>
    <property type="molecule type" value="Genomic_DNA"/>
</dbReference>
<sequence>MAQREHTEINGWGADEDPRNRPGVPMLLEPRVRGGAHWEKPERQPPPEVPVLKRTSLEELTPVFSTAIPPKGLSGILRGVAYDIPEHYFRHVALLLLADRVDVLESRVRTQPLRALGTVLSLAGGSWLINRLRK</sequence>
<evidence type="ECO:0000313" key="2">
    <source>
        <dbReference type="EMBL" id="OJH36489.1"/>
    </source>
</evidence>
<evidence type="ECO:0000313" key="3">
    <source>
        <dbReference type="Proteomes" id="UP000182229"/>
    </source>
</evidence>
<dbReference type="RefSeq" id="WP_071902377.1">
    <property type="nucleotide sequence ID" value="NZ_MPIN01000010.1"/>
</dbReference>
<name>A0A1L9B2K2_9BACT</name>
<proteinExistence type="predicted"/>
<gene>
    <name evidence="2" type="ORF">BON30_32530</name>
</gene>
<dbReference type="AlphaFoldDB" id="A0A1L9B2K2"/>
<evidence type="ECO:0000256" key="1">
    <source>
        <dbReference type="SAM" id="MobiDB-lite"/>
    </source>
</evidence>
<protein>
    <submittedName>
        <fullName evidence="2">Uncharacterized protein</fullName>
    </submittedName>
</protein>
<reference evidence="2 3" key="2">
    <citation type="submission" date="2016-12" db="EMBL/GenBank/DDBJ databases">
        <title>Draft Genome Sequence of Cystobacter ferrugineus Strain Cbfe23.</title>
        <authorList>
            <person name="Akbar S."/>
            <person name="Dowd S.E."/>
            <person name="Stevens D.C."/>
        </authorList>
    </citation>
    <scope>NUCLEOTIDE SEQUENCE [LARGE SCALE GENOMIC DNA]</scope>
    <source>
        <strain evidence="2 3">Cbfe23</strain>
    </source>
</reference>
<feature type="region of interest" description="Disordered" evidence="1">
    <location>
        <begin position="1"/>
        <end position="28"/>
    </location>
</feature>
<comment type="caution">
    <text evidence="2">The sequence shown here is derived from an EMBL/GenBank/DDBJ whole genome shotgun (WGS) entry which is preliminary data.</text>
</comment>
<dbReference type="Proteomes" id="UP000182229">
    <property type="component" value="Unassembled WGS sequence"/>
</dbReference>
<organism evidence="2 3">
    <name type="scientific">Cystobacter ferrugineus</name>
    <dbReference type="NCBI Taxonomy" id="83449"/>
    <lineage>
        <taxon>Bacteria</taxon>
        <taxon>Pseudomonadati</taxon>
        <taxon>Myxococcota</taxon>
        <taxon>Myxococcia</taxon>
        <taxon>Myxococcales</taxon>
        <taxon>Cystobacterineae</taxon>
        <taxon>Archangiaceae</taxon>
        <taxon>Cystobacter</taxon>
    </lineage>
</organism>
<accession>A0A1L9B2K2</accession>
<reference evidence="3" key="1">
    <citation type="submission" date="2016-11" db="EMBL/GenBank/DDBJ databases">
        <authorList>
            <person name="Shukria A."/>
            <person name="Stevens D.C."/>
        </authorList>
    </citation>
    <scope>NUCLEOTIDE SEQUENCE [LARGE SCALE GENOMIC DNA]</scope>
    <source>
        <strain evidence="3">Cbfe23</strain>
    </source>
</reference>